<dbReference type="Proteomes" id="UP000244523">
    <property type="component" value="Unassembled WGS sequence"/>
</dbReference>
<reference evidence="6 7" key="1">
    <citation type="submission" date="2018-04" db="EMBL/GenBank/DDBJ databases">
        <title>Genomic Encyclopedia of Archaeal and Bacterial Type Strains, Phase II (KMG-II): from individual species to whole genera.</title>
        <authorList>
            <person name="Goeker M."/>
        </authorList>
    </citation>
    <scope>NUCLEOTIDE SEQUENCE [LARGE SCALE GENOMIC DNA]</scope>
    <source>
        <strain evidence="6 7">DSM 29955</strain>
    </source>
</reference>
<feature type="transmembrane region" description="Helical" evidence="5">
    <location>
        <begin position="183"/>
        <end position="207"/>
    </location>
</feature>
<dbReference type="PANTHER" id="PTHR10989">
    <property type="entry name" value="ANDROGEN-INDUCED PROTEIN 1-RELATED"/>
    <property type="match status" value="1"/>
</dbReference>
<keyword evidence="7" id="KW-1185">Reference proteome</keyword>
<dbReference type="EMBL" id="QBUD01000002">
    <property type="protein sequence ID" value="PUB17013.1"/>
    <property type="molecule type" value="Genomic_DNA"/>
</dbReference>
<comment type="caution">
    <text evidence="6">The sequence shown here is derived from an EMBL/GenBank/DDBJ whole genome shotgun (WGS) entry which is preliminary data.</text>
</comment>
<dbReference type="OrthoDB" id="7853064at2"/>
<evidence type="ECO:0000256" key="4">
    <source>
        <dbReference type="ARBA" id="ARBA00023136"/>
    </source>
</evidence>
<name>A0A2T6KLC7_9RHOB</name>
<evidence type="ECO:0000256" key="3">
    <source>
        <dbReference type="ARBA" id="ARBA00022989"/>
    </source>
</evidence>
<keyword evidence="2 5" id="KW-0812">Transmembrane</keyword>
<dbReference type="GO" id="GO:0016020">
    <property type="term" value="C:membrane"/>
    <property type="evidence" value="ECO:0007669"/>
    <property type="project" value="InterPro"/>
</dbReference>
<evidence type="ECO:0000313" key="6">
    <source>
        <dbReference type="EMBL" id="PUB17013.1"/>
    </source>
</evidence>
<dbReference type="Pfam" id="PF04750">
    <property type="entry name" value="Far-17a_AIG1"/>
    <property type="match status" value="1"/>
</dbReference>
<dbReference type="GO" id="GO:0012505">
    <property type="term" value="C:endomembrane system"/>
    <property type="evidence" value="ECO:0007669"/>
    <property type="project" value="UniProtKB-SubCell"/>
</dbReference>
<protein>
    <submittedName>
        <fullName evidence="6">FAR-17a/AIG1-like protein</fullName>
    </submittedName>
</protein>
<accession>A0A2T6KLC7</accession>
<feature type="transmembrane region" description="Helical" evidence="5">
    <location>
        <begin position="36"/>
        <end position="56"/>
    </location>
</feature>
<dbReference type="AlphaFoldDB" id="A0A2T6KLC7"/>
<gene>
    <name evidence="6" type="ORF">C8N45_10223</name>
</gene>
<feature type="transmembrane region" description="Helical" evidence="5">
    <location>
        <begin position="108"/>
        <end position="125"/>
    </location>
</feature>
<feature type="transmembrane region" description="Helical" evidence="5">
    <location>
        <begin position="68"/>
        <end position="88"/>
    </location>
</feature>
<dbReference type="InterPro" id="IPR006838">
    <property type="entry name" value="ADTRP_AIG1"/>
</dbReference>
<dbReference type="RefSeq" id="WP_108385204.1">
    <property type="nucleotide sequence ID" value="NZ_QBUD01000002.1"/>
</dbReference>
<keyword evidence="4 5" id="KW-0472">Membrane</keyword>
<sequence>MTAVPIYRWIVFLLAGGYCLRTLFFGDWNDNIGGPFRFLTIWALFMSFFAASRMMALQEGRSLRRWDGFVSMTAVINTMVVFLYWRLFLADPSSVTRDGMLAAWWLELYLHGLGPLLQIIDALFIHRSFRRIMPAIGWVLGVILVYVAWAELVVQPSNTGPAGTVTSGLPYPFLNDLELVPRMIFYGTNMATGLVLLLVFATISWAIRRRLPVPAVP</sequence>
<dbReference type="PANTHER" id="PTHR10989:SF16">
    <property type="entry name" value="AT02829P-RELATED"/>
    <property type="match status" value="1"/>
</dbReference>
<evidence type="ECO:0000256" key="5">
    <source>
        <dbReference type="SAM" id="Phobius"/>
    </source>
</evidence>
<evidence type="ECO:0000256" key="2">
    <source>
        <dbReference type="ARBA" id="ARBA00022692"/>
    </source>
</evidence>
<feature type="transmembrane region" description="Helical" evidence="5">
    <location>
        <begin position="132"/>
        <end position="149"/>
    </location>
</feature>
<evidence type="ECO:0000256" key="1">
    <source>
        <dbReference type="ARBA" id="ARBA00004127"/>
    </source>
</evidence>
<evidence type="ECO:0000313" key="7">
    <source>
        <dbReference type="Proteomes" id="UP000244523"/>
    </source>
</evidence>
<comment type="subcellular location">
    <subcellularLocation>
        <location evidence="1">Endomembrane system</location>
        <topology evidence="1">Multi-pass membrane protein</topology>
    </subcellularLocation>
</comment>
<proteinExistence type="predicted"/>
<feature type="transmembrane region" description="Helical" evidence="5">
    <location>
        <begin position="7"/>
        <end position="24"/>
    </location>
</feature>
<keyword evidence="3 5" id="KW-1133">Transmembrane helix</keyword>
<organism evidence="6 7">
    <name type="scientific">Yoonia sediminilitoris</name>
    <dbReference type="NCBI Taxonomy" id="1286148"/>
    <lineage>
        <taxon>Bacteria</taxon>
        <taxon>Pseudomonadati</taxon>
        <taxon>Pseudomonadota</taxon>
        <taxon>Alphaproteobacteria</taxon>
        <taxon>Rhodobacterales</taxon>
        <taxon>Paracoccaceae</taxon>
        <taxon>Yoonia</taxon>
    </lineage>
</organism>